<feature type="transmembrane region" description="Helical" evidence="6">
    <location>
        <begin position="17"/>
        <end position="46"/>
    </location>
</feature>
<dbReference type="EMBL" id="FOFA01000001">
    <property type="protein sequence ID" value="SEP71693.1"/>
    <property type="molecule type" value="Genomic_DNA"/>
</dbReference>
<dbReference type="GO" id="GO:0005886">
    <property type="term" value="C:plasma membrane"/>
    <property type="evidence" value="ECO:0007669"/>
    <property type="project" value="UniProtKB-ARBA"/>
</dbReference>
<dbReference type="CDD" id="cd16914">
    <property type="entry name" value="EcfT"/>
    <property type="match status" value="1"/>
</dbReference>
<dbReference type="STRING" id="1036181.SAMN05421756_101476"/>
<evidence type="ECO:0000256" key="6">
    <source>
        <dbReference type="SAM" id="Phobius"/>
    </source>
</evidence>
<keyword evidence="3 6" id="KW-0812">Transmembrane</keyword>
<keyword evidence="4 6" id="KW-1133">Transmembrane helix</keyword>
<keyword evidence="7" id="KW-0547">Nucleotide-binding</keyword>
<gene>
    <name evidence="7" type="ORF">SAMN05421756_101476</name>
</gene>
<evidence type="ECO:0000256" key="2">
    <source>
        <dbReference type="ARBA" id="ARBA00022475"/>
    </source>
</evidence>
<feature type="transmembrane region" description="Helical" evidence="6">
    <location>
        <begin position="230"/>
        <end position="249"/>
    </location>
</feature>
<comment type="subcellular location">
    <subcellularLocation>
        <location evidence="1">Membrane</location>
        <topology evidence="1">Multi-pass membrane protein</topology>
    </subcellularLocation>
</comment>
<sequence>MGDPHGWLARRNPTVKLALLFGCSVVTLFLLDPVTLAALYALGAAAVLATTDLGVRRLLAAQVPFVAFGAGLVLVNAFSRPGTLLAPGLPLRVTVEGVTVGVALALRTLVIGVLSTGFVVSTTPQRLLTSLVQQARLSARAAYAVLAGYRLLHLLPQHWQTIRDAHAVRAPLDRRGRPALGPRVFVRSAFTLLVVSIRAGERIALALESRGLGTGPRTTWRPVALDRQDAWCVLAVVAAVALVLAVGVLA</sequence>
<keyword evidence="2" id="KW-1003">Cell membrane</keyword>
<accession>A0A1H9A5B5</accession>
<keyword evidence="8" id="KW-1185">Reference proteome</keyword>
<keyword evidence="5 6" id="KW-0472">Membrane</keyword>
<reference evidence="8" key="1">
    <citation type="submission" date="2016-10" db="EMBL/GenBank/DDBJ databases">
        <authorList>
            <person name="Varghese N."/>
            <person name="Submissions S."/>
        </authorList>
    </citation>
    <scope>NUCLEOTIDE SEQUENCE [LARGE SCALE GENOMIC DNA]</scope>
    <source>
        <strain evidence="8">CGMCC 4.6856</strain>
    </source>
</reference>
<dbReference type="GO" id="GO:0005524">
    <property type="term" value="F:ATP binding"/>
    <property type="evidence" value="ECO:0007669"/>
    <property type="project" value="UniProtKB-KW"/>
</dbReference>
<organism evidence="7 8">
    <name type="scientific">Microlunatus flavus</name>
    <dbReference type="NCBI Taxonomy" id="1036181"/>
    <lineage>
        <taxon>Bacteria</taxon>
        <taxon>Bacillati</taxon>
        <taxon>Actinomycetota</taxon>
        <taxon>Actinomycetes</taxon>
        <taxon>Propionibacteriales</taxon>
        <taxon>Propionibacteriaceae</taxon>
        <taxon>Microlunatus</taxon>
    </lineage>
</organism>
<keyword evidence="7" id="KW-0067">ATP-binding</keyword>
<evidence type="ECO:0000313" key="8">
    <source>
        <dbReference type="Proteomes" id="UP000198504"/>
    </source>
</evidence>
<evidence type="ECO:0000313" key="7">
    <source>
        <dbReference type="EMBL" id="SEP71693.1"/>
    </source>
</evidence>
<evidence type="ECO:0000256" key="3">
    <source>
        <dbReference type="ARBA" id="ARBA00022692"/>
    </source>
</evidence>
<dbReference type="PANTHER" id="PTHR34857">
    <property type="entry name" value="SLL0384 PROTEIN"/>
    <property type="match status" value="1"/>
</dbReference>
<dbReference type="InterPro" id="IPR051611">
    <property type="entry name" value="ECF_transporter_component"/>
</dbReference>
<feature type="transmembrane region" description="Helical" evidence="6">
    <location>
        <begin position="58"/>
        <end position="78"/>
    </location>
</feature>
<proteinExistence type="predicted"/>
<name>A0A1H9A5B5_9ACTN</name>
<dbReference type="Proteomes" id="UP000198504">
    <property type="component" value="Unassembled WGS sequence"/>
</dbReference>
<dbReference type="Pfam" id="PF02361">
    <property type="entry name" value="CbiQ"/>
    <property type="match status" value="1"/>
</dbReference>
<feature type="transmembrane region" description="Helical" evidence="6">
    <location>
        <begin position="98"/>
        <end position="120"/>
    </location>
</feature>
<evidence type="ECO:0000256" key="5">
    <source>
        <dbReference type="ARBA" id="ARBA00023136"/>
    </source>
</evidence>
<evidence type="ECO:0000256" key="1">
    <source>
        <dbReference type="ARBA" id="ARBA00004141"/>
    </source>
</evidence>
<evidence type="ECO:0000256" key="4">
    <source>
        <dbReference type="ARBA" id="ARBA00022989"/>
    </source>
</evidence>
<dbReference type="InterPro" id="IPR003339">
    <property type="entry name" value="ABC/ECF_trnsptr_transmembrane"/>
</dbReference>
<dbReference type="PANTHER" id="PTHR34857:SF2">
    <property type="entry name" value="SLL0384 PROTEIN"/>
    <property type="match status" value="1"/>
</dbReference>
<protein>
    <submittedName>
        <fullName evidence="7">Energy-coupling factor transport system permease protein/energy-coupling factor transport system ATP-binding protein</fullName>
    </submittedName>
</protein>
<dbReference type="AlphaFoldDB" id="A0A1H9A5B5"/>